<keyword evidence="2" id="KW-1185">Reference proteome</keyword>
<gene>
    <name evidence="1" type="ORF">DL762_001885</name>
</gene>
<reference evidence="1 2" key="1">
    <citation type="submission" date="2018-06" db="EMBL/GenBank/DDBJ databases">
        <title>Complete Genomes of Monosporascus.</title>
        <authorList>
            <person name="Robinson A.J."/>
            <person name="Natvig D.O."/>
        </authorList>
    </citation>
    <scope>NUCLEOTIDE SEQUENCE [LARGE SCALE GENOMIC DNA]</scope>
    <source>
        <strain evidence="1 2">CBS 609.92</strain>
    </source>
</reference>
<dbReference type="EMBL" id="QJNS01000034">
    <property type="protein sequence ID" value="RYO91947.1"/>
    <property type="molecule type" value="Genomic_DNA"/>
</dbReference>
<proteinExistence type="predicted"/>
<dbReference type="InterPro" id="IPR023213">
    <property type="entry name" value="CAT-like_dom_sf"/>
</dbReference>
<evidence type="ECO:0000313" key="1">
    <source>
        <dbReference type="EMBL" id="RYO91947.1"/>
    </source>
</evidence>
<name>A0ABY0HFH8_9PEZI</name>
<accession>A0ABY0HFH8</accession>
<comment type="caution">
    <text evidence="1">The sequence shown here is derived from an EMBL/GenBank/DDBJ whole genome shotgun (WGS) entry which is preliminary data.</text>
</comment>
<dbReference type="Gene3D" id="3.30.559.30">
    <property type="entry name" value="Nonribosomal peptide synthetase, condensation domain"/>
    <property type="match status" value="1"/>
</dbReference>
<organism evidence="1 2">
    <name type="scientific">Monosporascus cannonballus</name>
    <dbReference type="NCBI Taxonomy" id="155416"/>
    <lineage>
        <taxon>Eukaryota</taxon>
        <taxon>Fungi</taxon>
        <taxon>Dikarya</taxon>
        <taxon>Ascomycota</taxon>
        <taxon>Pezizomycotina</taxon>
        <taxon>Sordariomycetes</taxon>
        <taxon>Xylariomycetidae</taxon>
        <taxon>Xylariales</taxon>
        <taxon>Xylariales incertae sedis</taxon>
        <taxon>Monosporascus</taxon>
    </lineage>
</organism>
<evidence type="ECO:0000313" key="2">
    <source>
        <dbReference type="Proteomes" id="UP000294003"/>
    </source>
</evidence>
<sequence>MKSGRKFGRLKYEVFDIENGQVMKVAVLSETPSLQHVAFLHQHIAPDGQSFSLFLRDLSQVYSGQVPTRPAQQATDVARKQGATYSKESLKRELAF</sequence>
<dbReference type="Gene3D" id="3.30.559.10">
    <property type="entry name" value="Chloramphenicol acetyltransferase-like domain"/>
    <property type="match status" value="1"/>
</dbReference>
<dbReference type="SUPFAM" id="SSF52777">
    <property type="entry name" value="CoA-dependent acyltransferases"/>
    <property type="match status" value="1"/>
</dbReference>
<protein>
    <submittedName>
        <fullName evidence="1">Uncharacterized protein</fullName>
    </submittedName>
</protein>
<dbReference type="Proteomes" id="UP000294003">
    <property type="component" value="Unassembled WGS sequence"/>
</dbReference>